<comment type="caution">
    <text evidence="2">The sequence shown here is derived from an EMBL/GenBank/DDBJ whole genome shotgun (WGS) entry which is preliminary data.</text>
</comment>
<keyword evidence="1" id="KW-0812">Transmembrane</keyword>
<keyword evidence="1" id="KW-0472">Membrane</keyword>
<evidence type="ECO:0000313" key="4">
    <source>
        <dbReference type="Proteomes" id="UP001642409"/>
    </source>
</evidence>
<accession>A0AA86RRC5</accession>
<dbReference type="Proteomes" id="UP001642409">
    <property type="component" value="Unassembled WGS sequence"/>
</dbReference>
<sequence>MFNIFIICRLELDRSEKDIIFNCFTQNTDVNIFVDSLDIYVTLNPSHSDCLIPNGILLSLQINSLGSYEPQAYVKDYNHNQQSQQLLVRCTDPICSQLDSATSSIVIVESKTEVTYITVGTVQISRGKSSNCFNDNDSYVELYHESIVAVLFPTYRCINSITNIQGQQLMINNPYKAKVYITYSDNSITIHNKLDITVEDAIFVPAYQYSSQSIPIRIRLASPEISQYFEQKIVKQTVNETVTTKDMILFQIELQFNISQSIIKTTKTLVNYYKLMGISHAFSNLTLTFLDNGFINQKHIGPYANLANNYLKSLGVDWYIVEYIFVTYDVAKTMEFRARLIAPGVSQKGQFNNVPVQSSCETRFPNQGCNELMKKLKSIPLSQLQTSLTYQFYSGSTLVTNYSKMFDYFYDSCFSDGFLDYQNVTQTLKININMHKDSVCTLKRNDAIQLKIILGNSSVILQQLQIDYEPGQQQYQIKGYDLSLHPEIKIQFFRDSIIQDAVSISTYITHFDDSALKKSIILIIIILSCNLGFNLFYVISKFILVPYMLNCKRKVKLNKFDQKFDDDVIE</sequence>
<feature type="transmembrane region" description="Helical" evidence="1">
    <location>
        <begin position="520"/>
        <end position="549"/>
    </location>
</feature>
<gene>
    <name evidence="2" type="ORF">HINF_LOCUS64284</name>
    <name evidence="3" type="ORF">HINF_LOCUS7384</name>
</gene>
<evidence type="ECO:0000313" key="2">
    <source>
        <dbReference type="EMBL" id="CAI9976639.1"/>
    </source>
</evidence>
<proteinExistence type="predicted"/>
<keyword evidence="1" id="KW-1133">Transmembrane helix</keyword>
<dbReference type="EMBL" id="CATOUU010001174">
    <property type="protein sequence ID" value="CAI9976639.1"/>
    <property type="molecule type" value="Genomic_DNA"/>
</dbReference>
<name>A0AA86RRC5_9EUKA</name>
<reference evidence="3 4" key="2">
    <citation type="submission" date="2024-07" db="EMBL/GenBank/DDBJ databases">
        <authorList>
            <person name="Akdeniz Z."/>
        </authorList>
    </citation>
    <scope>NUCLEOTIDE SEQUENCE [LARGE SCALE GENOMIC DNA]</scope>
</reference>
<organism evidence="2">
    <name type="scientific">Hexamita inflata</name>
    <dbReference type="NCBI Taxonomy" id="28002"/>
    <lineage>
        <taxon>Eukaryota</taxon>
        <taxon>Metamonada</taxon>
        <taxon>Diplomonadida</taxon>
        <taxon>Hexamitidae</taxon>
        <taxon>Hexamitinae</taxon>
        <taxon>Hexamita</taxon>
    </lineage>
</organism>
<evidence type="ECO:0000313" key="3">
    <source>
        <dbReference type="EMBL" id="CAL5982946.1"/>
    </source>
</evidence>
<evidence type="ECO:0000256" key="1">
    <source>
        <dbReference type="SAM" id="Phobius"/>
    </source>
</evidence>
<protein>
    <submittedName>
        <fullName evidence="3">Hypothetical_protein</fullName>
    </submittedName>
</protein>
<dbReference type="EMBL" id="CAXDID020000015">
    <property type="protein sequence ID" value="CAL5982946.1"/>
    <property type="molecule type" value="Genomic_DNA"/>
</dbReference>
<keyword evidence="4" id="KW-1185">Reference proteome</keyword>
<dbReference type="AlphaFoldDB" id="A0AA86RRC5"/>
<reference evidence="2" key="1">
    <citation type="submission" date="2023-06" db="EMBL/GenBank/DDBJ databases">
        <authorList>
            <person name="Kurt Z."/>
        </authorList>
    </citation>
    <scope>NUCLEOTIDE SEQUENCE</scope>
</reference>